<dbReference type="Proteomes" id="UP001607303">
    <property type="component" value="Unassembled WGS sequence"/>
</dbReference>
<gene>
    <name evidence="1" type="ORF">V1477_011700</name>
</gene>
<keyword evidence="2" id="KW-1185">Reference proteome</keyword>
<name>A0ABD2BZY1_VESMC</name>
<proteinExistence type="predicted"/>
<dbReference type="EMBL" id="JAYRBN010000063">
    <property type="protein sequence ID" value="KAL2738341.1"/>
    <property type="molecule type" value="Genomic_DNA"/>
</dbReference>
<evidence type="ECO:0000313" key="1">
    <source>
        <dbReference type="EMBL" id="KAL2738341.1"/>
    </source>
</evidence>
<protein>
    <submittedName>
        <fullName evidence="1">Uncharacterized protein</fullName>
    </submittedName>
</protein>
<reference evidence="1 2" key="1">
    <citation type="journal article" date="2024" name="Ann. Entomol. Soc. Am.">
        <title>Genomic analyses of the southern and eastern yellowjacket wasps (Hymenoptera: Vespidae) reveal evolutionary signatures of social life.</title>
        <authorList>
            <person name="Catto M.A."/>
            <person name="Caine P.B."/>
            <person name="Orr S.E."/>
            <person name="Hunt B.G."/>
            <person name="Goodisman M.A.D."/>
        </authorList>
    </citation>
    <scope>NUCLEOTIDE SEQUENCE [LARGE SCALE GENOMIC DNA]</scope>
    <source>
        <strain evidence="1">232</strain>
        <tissue evidence="1">Head and thorax</tissue>
    </source>
</reference>
<comment type="caution">
    <text evidence="1">The sequence shown here is derived from an EMBL/GenBank/DDBJ whole genome shotgun (WGS) entry which is preliminary data.</text>
</comment>
<dbReference type="AlphaFoldDB" id="A0ABD2BZY1"/>
<sequence length="227" mass="26147">MSGGKRKRCIEIVLRSATPPRMTFYSFAIRRLDISNNAKWSLPALLTAKFYYHGEITLKCIASIRAPKTCENTYNYIIDYKTIGSSLSRSLPNTNCFVFQKCQRRIKRGKLNQTKYDENENDYVTHLKNFYLRRLKSTRFQGNLVCPGETATFHQANTKKAKESLRLWAENAELHVWPPTSSIYVRIFLDSTLVLVNIIGKDSEKNGTGIVMRNRFHGELPPCDVII</sequence>
<organism evidence="1 2">
    <name type="scientific">Vespula maculifrons</name>
    <name type="common">Eastern yellow jacket</name>
    <name type="synonym">Wasp</name>
    <dbReference type="NCBI Taxonomy" id="7453"/>
    <lineage>
        <taxon>Eukaryota</taxon>
        <taxon>Metazoa</taxon>
        <taxon>Ecdysozoa</taxon>
        <taxon>Arthropoda</taxon>
        <taxon>Hexapoda</taxon>
        <taxon>Insecta</taxon>
        <taxon>Pterygota</taxon>
        <taxon>Neoptera</taxon>
        <taxon>Endopterygota</taxon>
        <taxon>Hymenoptera</taxon>
        <taxon>Apocrita</taxon>
        <taxon>Aculeata</taxon>
        <taxon>Vespoidea</taxon>
        <taxon>Vespidae</taxon>
        <taxon>Vespinae</taxon>
        <taxon>Vespula</taxon>
    </lineage>
</organism>
<evidence type="ECO:0000313" key="2">
    <source>
        <dbReference type="Proteomes" id="UP001607303"/>
    </source>
</evidence>
<accession>A0ABD2BZY1</accession>